<keyword evidence="2" id="KW-0391">Immunity</keyword>
<name>A0A9W7T417_TRIRA</name>
<dbReference type="GO" id="GO:0002376">
    <property type="term" value="P:immune system process"/>
    <property type="evidence" value="ECO:0007669"/>
    <property type="project" value="UniProtKB-KW"/>
</dbReference>
<feature type="domain" description="Ig-like" evidence="3">
    <location>
        <begin position="116"/>
        <end position="205"/>
    </location>
</feature>
<accession>A0A9W7T417</accession>
<evidence type="ECO:0000256" key="2">
    <source>
        <dbReference type="ARBA" id="ARBA00022859"/>
    </source>
</evidence>
<organism evidence="4 5">
    <name type="scientific">Triplophysa rosa</name>
    <name type="common">Cave loach</name>
    <dbReference type="NCBI Taxonomy" id="992332"/>
    <lineage>
        <taxon>Eukaryota</taxon>
        <taxon>Metazoa</taxon>
        <taxon>Chordata</taxon>
        <taxon>Craniata</taxon>
        <taxon>Vertebrata</taxon>
        <taxon>Euteleostomi</taxon>
        <taxon>Actinopterygii</taxon>
        <taxon>Neopterygii</taxon>
        <taxon>Teleostei</taxon>
        <taxon>Ostariophysi</taxon>
        <taxon>Cypriniformes</taxon>
        <taxon>Nemacheilidae</taxon>
        <taxon>Triplophysa</taxon>
    </lineage>
</organism>
<gene>
    <name evidence="4" type="ORF">IRJ41_019302</name>
</gene>
<comment type="caution">
    <text evidence="4">The sequence shown here is derived from an EMBL/GenBank/DDBJ whole genome shotgun (WGS) entry which is preliminary data.</text>
</comment>
<dbReference type="EMBL" id="JAFHDT010000179">
    <property type="protein sequence ID" value="KAI7790302.1"/>
    <property type="molecule type" value="Genomic_DNA"/>
</dbReference>
<dbReference type="Pfam" id="PF07686">
    <property type="entry name" value="V-set"/>
    <property type="match status" value="2"/>
</dbReference>
<evidence type="ECO:0000256" key="1">
    <source>
        <dbReference type="ARBA" id="ARBA00022729"/>
    </source>
</evidence>
<dbReference type="Gene3D" id="2.60.40.10">
    <property type="entry name" value="Immunoglobulins"/>
    <property type="match status" value="3"/>
</dbReference>
<dbReference type="InterPro" id="IPR003599">
    <property type="entry name" value="Ig_sub"/>
</dbReference>
<dbReference type="AlphaFoldDB" id="A0A9W7T417"/>
<proteinExistence type="predicted"/>
<dbReference type="InterPro" id="IPR036179">
    <property type="entry name" value="Ig-like_dom_sf"/>
</dbReference>
<dbReference type="PANTHER" id="PTHR23268:SF117">
    <property type="entry name" value="T CELL RECEPTOR BETA VARIABLE 29-1"/>
    <property type="match status" value="1"/>
</dbReference>
<dbReference type="InterPro" id="IPR050413">
    <property type="entry name" value="TCR_beta_variable"/>
</dbReference>
<dbReference type="InterPro" id="IPR007110">
    <property type="entry name" value="Ig-like_dom"/>
</dbReference>
<protein>
    <recommendedName>
        <fullName evidence="3">Ig-like domain-containing protein</fullName>
    </recommendedName>
</protein>
<keyword evidence="5" id="KW-1185">Reference proteome</keyword>
<sequence>MAAKSVDIKQESDLLAKKNDTTKIKCRHNDNSMLNMLWYQRKDTAMNLIVYNYGAEGKPVYEDDLENHFQMKRQDILNGALTISDLRLSDSAVYYCAVRKIRCVYVQQKFELFANENGPAEIKCSHNDNGMPYMLWYRQKSTAMDLIVFSYGATSDPSYENGFTVGFQLKRHETLNAVLVISNLNLSDSAVYYCAVNFSDGVLITQWPKYITSFPGSTMQMHCYQNDTNYDYKYWYRQRDGEGPVLIASYVVNTPTYEKDFGTGFTASGSEKKKWTLMVEVKKESDAVYLCAASLHSD</sequence>
<dbReference type="InterPro" id="IPR013783">
    <property type="entry name" value="Ig-like_fold"/>
</dbReference>
<feature type="domain" description="Ig-like" evidence="3">
    <location>
        <begin position="4"/>
        <end position="98"/>
    </location>
</feature>
<reference evidence="4" key="1">
    <citation type="submission" date="2021-02" db="EMBL/GenBank/DDBJ databases">
        <title>Comparative genomics reveals that relaxation of natural selection precedes convergent phenotypic evolution of cavefish.</title>
        <authorList>
            <person name="Peng Z."/>
        </authorList>
    </citation>
    <scope>NUCLEOTIDE SEQUENCE</scope>
    <source>
        <tissue evidence="4">Muscle</tissue>
    </source>
</reference>
<dbReference type="PANTHER" id="PTHR23268">
    <property type="entry name" value="T-CELL RECEPTOR BETA CHAIN"/>
    <property type="match status" value="1"/>
</dbReference>
<dbReference type="GO" id="GO:0007166">
    <property type="term" value="P:cell surface receptor signaling pathway"/>
    <property type="evidence" value="ECO:0007669"/>
    <property type="project" value="TreeGrafter"/>
</dbReference>
<keyword evidence="1" id="KW-0732">Signal</keyword>
<evidence type="ECO:0000313" key="5">
    <source>
        <dbReference type="Proteomes" id="UP001059041"/>
    </source>
</evidence>
<dbReference type="Proteomes" id="UP001059041">
    <property type="component" value="Unassembled WGS sequence"/>
</dbReference>
<dbReference type="SMART" id="SM00406">
    <property type="entry name" value="IGv"/>
    <property type="match status" value="3"/>
</dbReference>
<dbReference type="InterPro" id="IPR013106">
    <property type="entry name" value="Ig_V-set"/>
</dbReference>
<dbReference type="GO" id="GO:0005886">
    <property type="term" value="C:plasma membrane"/>
    <property type="evidence" value="ECO:0007669"/>
    <property type="project" value="TreeGrafter"/>
</dbReference>
<evidence type="ECO:0000259" key="3">
    <source>
        <dbReference type="PROSITE" id="PS50835"/>
    </source>
</evidence>
<evidence type="ECO:0000313" key="4">
    <source>
        <dbReference type="EMBL" id="KAI7790302.1"/>
    </source>
</evidence>
<dbReference type="SMART" id="SM00409">
    <property type="entry name" value="IG"/>
    <property type="match status" value="2"/>
</dbReference>
<dbReference type="SUPFAM" id="SSF48726">
    <property type="entry name" value="Immunoglobulin"/>
    <property type="match status" value="3"/>
</dbReference>
<dbReference type="PROSITE" id="PS50835">
    <property type="entry name" value="IG_LIKE"/>
    <property type="match status" value="2"/>
</dbReference>